<keyword evidence="2 5" id="KW-0547">Nucleotide-binding</keyword>
<evidence type="ECO:0000256" key="4">
    <source>
        <dbReference type="ARBA" id="ARBA00022840"/>
    </source>
</evidence>
<organism evidence="8 9">
    <name type="scientific">Chondromyces crocatus</name>
    <dbReference type="NCBI Taxonomy" id="52"/>
    <lineage>
        <taxon>Bacteria</taxon>
        <taxon>Pseudomonadati</taxon>
        <taxon>Myxococcota</taxon>
        <taxon>Polyangia</taxon>
        <taxon>Polyangiales</taxon>
        <taxon>Polyangiaceae</taxon>
        <taxon>Chondromyces</taxon>
    </lineage>
</organism>
<feature type="region of interest" description="Disordered" evidence="6">
    <location>
        <begin position="423"/>
        <end position="456"/>
    </location>
</feature>
<sequence length="544" mass="57345">MAICPRCHSQHSDATRSCPVDGETLVSDNTLGGQGSELQAGHLVGEYSIESKLGEGGFGVVYKAIHPVIGKAAAIKVLNPECSADPQMVARFVAEARAVNQIRHKGIIDIFSFGRLDDGRQYYIMELLDGVPLDAYVKRRGRLPPEEVLPILRQISRALDAAHGAGIAHRDLKPENVFVVFDDEGLVSIKLLDFGIAKLLGDHEGGQKTRSGALLGSPFYMSPEQCRGRGVDHRTDIYSLGVMACELLTGHLPFEGEDMMDLLMKQVNAPPPRPSTLCKDLAQELDQPVMQMLAKAPGARPSSVGGAVDALVAAAQSAGHTIPATALRSEVVRPVSDRGSASAPGARHDIGAQETVVAPEGVSAETRGSTPKTLVVSASGAFPAPSHSRTLVLVALVSLTVGILAALAFWTSSSATSSSEIAHASLDPLPPTPPGPMATSAAGGEEVASKPSPPSGEVVIVVQGNPPDLDISLNGSRLGSASEALVLQRSDDEVELLFSAKGYRTSTQKISPRSDMELEVKLVKETAPSSKPVKSRIHRDLSYD</sequence>
<dbReference type="PANTHER" id="PTHR43289">
    <property type="entry name" value="MITOGEN-ACTIVATED PROTEIN KINASE KINASE KINASE 20-RELATED"/>
    <property type="match status" value="1"/>
</dbReference>
<evidence type="ECO:0000313" key="8">
    <source>
        <dbReference type="EMBL" id="AKT37148.1"/>
    </source>
</evidence>
<evidence type="ECO:0000256" key="3">
    <source>
        <dbReference type="ARBA" id="ARBA00022777"/>
    </source>
</evidence>
<dbReference type="Pfam" id="PF00069">
    <property type="entry name" value="Pkinase"/>
    <property type="match status" value="1"/>
</dbReference>
<protein>
    <recommendedName>
        <fullName evidence="7">Protein kinase domain-containing protein</fullName>
    </recommendedName>
</protein>
<accession>A0A0K1E9A3</accession>
<dbReference type="GO" id="GO:0004674">
    <property type="term" value="F:protein serine/threonine kinase activity"/>
    <property type="evidence" value="ECO:0007669"/>
    <property type="project" value="TreeGrafter"/>
</dbReference>
<dbReference type="SUPFAM" id="SSF56112">
    <property type="entry name" value="Protein kinase-like (PK-like)"/>
    <property type="match status" value="1"/>
</dbReference>
<evidence type="ECO:0000256" key="5">
    <source>
        <dbReference type="PROSITE-ProRule" id="PRU10141"/>
    </source>
</evidence>
<reference evidence="8 9" key="1">
    <citation type="submission" date="2015-07" db="EMBL/GenBank/DDBJ databases">
        <title>Genome analysis of myxobacterium Chondromyces crocatus Cm c5 reveals a high potential for natural compound synthesis and the genetic basis for the loss of fruiting body formation.</title>
        <authorList>
            <person name="Zaburannyi N."/>
            <person name="Bunk B."/>
            <person name="Maier J."/>
            <person name="Overmann J."/>
            <person name="Mueller R."/>
        </authorList>
    </citation>
    <scope>NUCLEOTIDE SEQUENCE [LARGE SCALE GENOMIC DNA]</scope>
    <source>
        <strain evidence="8 9">Cm c5</strain>
    </source>
</reference>
<dbReference type="CDD" id="cd14014">
    <property type="entry name" value="STKc_PknB_like"/>
    <property type="match status" value="1"/>
</dbReference>
<evidence type="ECO:0000256" key="1">
    <source>
        <dbReference type="ARBA" id="ARBA00022679"/>
    </source>
</evidence>
<name>A0A0K1E9A3_CHOCO</name>
<dbReference type="InterPro" id="IPR008271">
    <property type="entry name" value="Ser/Thr_kinase_AS"/>
</dbReference>
<keyword evidence="4 5" id="KW-0067">ATP-binding</keyword>
<dbReference type="OrthoDB" id="9801841at2"/>
<feature type="binding site" evidence="5">
    <location>
        <position position="76"/>
    </location>
    <ligand>
        <name>ATP</name>
        <dbReference type="ChEBI" id="CHEBI:30616"/>
    </ligand>
</feature>
<evidence type="ECO:0000259" key="7">
    <source>
        <dbReference type="PROSITE" id="PS50011"/>
    </source>
</evidence>
<proteinExistence type="predicted"/>
<dbReference type="PANTHER" id="PTHR43289:SF6">
    <property type="entry name" value="SERINE_THREONINE-PROTEIN KINASE NEKL-3"/>
    <property type="match status" value="1"/>
</dbReference>
<dbReference type="InterPro" id="IPR017441">
    <property type="entry name" value="Protein_kinase_ATP_BS"/>
</dbReference>
<dbReference type="GO" id="GO:0005524">
    <property type="term" value="F:ATP binding"/>
    <property type="evidence" value="ECO:0007669"/>
    <property type="project" value="UniProtKB-UniRule"/>
</dbReference>
<dbReference type="SMART" id="SM00220">
    <property type="entry name" value="S_TKc"/>
    <property type="match status" value="1"/>
</dbReference>
<dbReference type="PROSITE" id="PS00107">
    <property type="entry name" value="PROTEIN_KINASE_ATP"/>
    <property type="match status" value="1"/>
</dbReference>
<dbReference type="InterPro" id="IPR011009">
    <property type="entry name" value="Kinase-like_dom_sf"/>
</dbReference>
<dbReference type="Gene3D" id="3.30.200.20">
    <property type="entry name" value="Phosphorylase Kinase, domain 1"/>
    <property type="match status" value="1"/>
</dbReference>
<dbReference type="Gene3D" id="1.10.510.10">
    <property type="entry name" value="Transferase(Phosphotransferase) domain 1"/>
    <property type="match status" value="1"/>
</dbReference>
<dbReference type="InterPro" id="IPR000719">
    <property type="entry name" value="Prot_kinase_dom"/>
</dbReference>
<keyword evidence="9" id="KW-1185">Reference proteome</keyword>
<keyword evidence="1" id="KW-0808">Transferase</keyword>
<feature type="domain" description="Protein kinase" evidence="7">
    <location>
        <begin position="47"/>
        <end position="312"/>
    </location>
</feature>
<feature type="region of interest" description="Disordered" evidence="6">
    <location>
        <begin position="333"/>
        <end position="370"/>
    </location>
</feature>
<gene>
    <name evidence="8" type="ORF">CMC5_012780</name>
</gene>
<dbReference type="KEGG" id="ccro:CMC5_012780"/>
<evidence type="ECO:0000313" key="9">
    <source>
        <dbReference type="Proteomes" id="UP000067626"/>
    </source>
</evidence>
<keyword evidence="3" id="KW-0418">Kinase</keyword>
<evidence type="ECO:0000256" key="2">
    <source>
        <dbReference type="ARBA" id="ARBA00022741"/>
    </source>
</evidence>
<dbReference type="PROSITE" id="PS00108">
    <property type="entry name" value="PROTEIN_KINASE_ST"/>
    <property type="match status" value="1"/>
</dbReference>
<dbReference type="EMBL" id="CP012159">
    <property type="protein sequence ID" value="AKT37148.1"/>
    <property type="molecule type" value="Genomic_DNA"/>
</dbReference>
<dbReference type="Proteomes" id="UP000067626">
    <property type="component" value="Chromosome"/>
</dbReference>
<evidence type="ECO:0000256" key="6">
    <source>
        <dbReference type="SAM" id="MobiDB-lite"/>
    </source>
</evidence>
<dbReference type="STRING" id="52.CMC5_012780"/>
<dbReference type="AlphaFoldDB" id="A0A0K1E9A3"/>
<dbReference type="PROSITE" id="PS50011">
    <property type="entry name" value="PROTEIN_KINASE_DOM"/>
    <property type="match status" value="1"/>
</dbReference>